<feature type="signal peptide" evidence="1">
    <location>
        <begin position="1"/>
        <end position="28"/>
    </location>
</feature>
<organism evidence="2 3">
    <name type="scientific">Paenibacillus thalictri</name>
    <dbReference type="NCBI Taxonomy" id="2527873"/>
    <lineage>
        <taxon>Bacteria</taxon>
        <taxon>Bacillati</taxon>
        <taxon>Bacillota</taxon>
        <taxon>Bacilli</taxon>
        <taxon>Bacillales</taxon>
        <taxon>Paenibacillaceae</taxon>
        <taxon>Paenibacillus</taxon>
    </lineage>
</organism>
<reference evidence="2 3" key="1">
    <citation type="submission" date="2019-02" db="EMBL/GenBank/DDBJ databases">
        <title>Paenibacillus sp. nov., isolated from surface-sterilized tissue of Thalictrum simplex L.</title>
        <authorList>
            <person name="Tuo L."/>
        </authorList>
    </citation>
    <scope>NUCLEOTIDE SEQUENCE [LARGE SCALE GENOMIC DNA]</scope>
    <source>
        <strain evidence="2 3">N2SHLJ1</strain>
    </source>
</reference>
<feature type="chain" id="PRO_5020729245" evidence="1">
    <location>
        <begin position="29"/>
        <end position="412"/>
    </location>
</feature>
<dbReference type="AlphaFoldDB" id="A0A4Q9DZR2"/>
<comment type="caution">
    <text evidence="2">The sequence shown here is derived from an EMBL/GenBank/DDBJ whole genome shotgun (WGS) entry which is preliminary data.</text>
</comment>
<evidence type="ECO:0000256" key="1">
    <source>
        <dbReference type="SAM" id="SignalP"/>
    </source>
</evidence>
<proteinExistence type="predicted"/>
<protein>
    <submittedName>
        <fullName evidence="2">Uncharacterized protein</fullName>
    </submittedName>
</protein>
<dbReference type="Proteomes" id="UP000293142">
    <property type="component" value="Unassembled WGS sequence"/>
</dbReference>
<accession>A0A4Q9DZR2</accession>
<evidence type="ECO:0000313" key="2">
    <source>
        <dbReference type="EMBL" id="TBL81640.1"/>
    </source>
</evidence>
<name>A0A4Q9DZR2_9BACL</name>
<gene>
    <name evidence="2" type="ORF">EYB31_01160</name>
</gene>
<dbReference type="RefSeq" id="WP_131011428.1">
    <property type="nucleotide sequence ID" value="NZ_SIRE01000002.1"/>
</dbReference>
<dbReference type="EMBL" id="SIRE01000002">
    <property type="protein sequence ID" value="TBL81640.1"/>
    <property type="molecule type" value="Genomic_DNA"/>
</dbReference>
<evidence type="ECO:0000313" key="3">
    <source>
        <dbReference type="Proteomes" id="UP000293142"/>
    </source>
</evidence>
<keyword evidence="1" id="KW-0732">Signal</keyword>
<dbReference type="OrthoDB" id="2679107at2"/>
<sequence>MNKRKRICTGVILALILLASPGQMKALAEPVNEAADLFPSDIGKTWREANLEMPAIDEMAAEFTHTLEGDETAYAMPFPYKYEGISLQAGDVTVIGVWEETGLHQRTWYKIETDQGFLWFVPNYRYNTRIKQFSESLPKHEDVYEKHGVALMSAYFRDVFHVKVRLLNRHREQPSLEEIAALRSDFYEQAGGSFPLVIEYFVLGEQADLKGTITAVDKKQQRVLIIDHDDSSHKTPNANWVSFKGDATMFFKDGDETIGFDALHIGQYAEVWGGGATLLTYPGQTTGIEMAVQEPLSANDSAVAYTELVQDDLSAIDKIEIDYSFAEPLTLQDHDAIEEIVGKLKQIRLQQTDNSRPVANTYLYRMTLYSGDKKLSYSSALQWGDQKYAHTQATSELDYSVFLFYFGDRKKL</sequence>
<keyword evidence="3" id="KW-1185">Reference proteome</keyword>